<protein>
    <submittedName>
        <fullName evidence="1">Uncharacterized protein</fullName>
    </submittedName>
</protein>
<accession>A0ACC3A1T0</accession>
<proteinExistence type="predicted"/>
<dbReference type="EMBL" id="JAPDRQ010000131">
    <property type="protein sequence ID" value="KAJ9654118.1"/>
    <property type="molecule type" value="Genomic_DNA"/>
</dbReference>
<comment type="caution">
    <text evidence="1">The sequence shown here is derived from an EMBL/GenBank/DDBJ whole genome shotgun (WGS) entry which is preliminary data.</text>
</comment>
<evidence type="ECO:0000313" key="2">
    <source>
        <dbReference type="Proteomes" id="UP001172386"/>
    </source>
</evidence>
<dbReference type="Proteomes" id="UP001172386">
    <property type="component" value="Unassembled WGS sequence"/>
</dbReference>
<gene>
    <name evidence="1" type="ORF">H2198_006798</name>
</gene>
<sequence>MNQVDTQIHSVKTTRPNIHRTDSIRSSSAGYLSDYASDASSTPNANGYETPPSKVSTPMQRPMQESEMTLPARPTEAALPAPLNIRSNRQERSRAERDVPDFDRLSPPTPGVDDTPYIRFAIEQITFDEELMGRGRHSSECYQTPAATRQPSDDQPAQNPQPQPQPNPQREPPRRPMQFPRASSDHRRGRAGEVMLLPSDPPRERHQLGFVPIPLRIISLGPLVFLCLLIVVALIFSNVYALTNHGLYDYDTNTSARYFVFQYLPPLLGMIIIFWLFVVQAAIYRIMPYFSMSKKGPSTRRDRTLQTMPITPANFVLPDWRFFQMGEPLIGAVLTIFWLTYWTIPLLSCLYGTQWFTNVGAPRFRWTPVQGLGWFIMVQYLVLIVALVMCMIRFRKRNSALMWDPTSLADLIILFQRSNILPDYIQSETKEHMRTELPPRYCRLGYWTTNQSPDFFYAVGEANQPFLELSTSFEPSANEKVESTRTSGESQAELRYSQASSFLRMLHSPWVRYRWCPWFLRDGAILAWAIAAVLLLIAFLVVSFVNKAVGRGFFALLPATTQANGFSPANFLYSFVPSLLGMFLFLAWQPIDVYFRSVQSYANLSEQTGATARRSILLSYNAMLPGLVALRALMNGDIKVAYMSFISIMAATIPVLAGGVFTALLFSNGEVRMTASMPGYIALCVFTSIYALSYLVVWPTRYRYLPHSIDTVAGNVSFLYASRLLKDSSIRNIRTKADFIARLDGRVGTTLTGDGHRRRRQNEKDTDREARYGFGIYTGIDGKEHLGIDRMQRPGSGEMLVTTGVGGRQGR</sequence>
<name>A0ACC3A1T0_9EURO</name>
<evidence type="ECO:0000313" key="1">
    <source>
        <dbReference type="EMBL" id="KAJ9654118.1"/>
    </source>
</evidence>
<reference evidence="1" key="1">
    <citation type="submission" date="2022-10" db="EMBL/GenBank/DDBJ databases">
        <title>Culturing micro-colonial fungi from biological soil crusts in the Mojave desert and describing Neophaeococcomyces mojavensis, and introducing the new genera and species Taxawa tesnikishii.</title>
        <authorList>
            <person name="Kurbessoian T."/>
            <person name="Stajich J.E."/>
        </authorList>
    </citation>
    <scope>NUCLEOTIDE SEQUENCE</scope>
    <source>
        <strain evidence="1">JES_112</strain>
    </source>
</reference>
<organism evidence="1 2">
    <name type="scientific">Neophaeococcomyces mojaviensis</name>
    <dbReference type="NCBI Taxonomy" id="3383035"/>
    <lineage>
        <taxon>Eukaryota</taxon>
        <taxon>Fungi</taxon>
        <taxon>Dikarya</taxon>
        <taxon>Ascomycota</taxon>
        <taxon>Pezizomycotina</taxon>
        <taxon>Eurotiomycetes</taxon>
        <taxon>Chaetothyriomycetidae</taxon>
        <taxon>Chaetothyriales</taxon>
        <taxon>Chaetothyriales incertae sedis</taxon>
        <taxon>Neophaeococcomyces</taxon>
    </lineage>
</organism>
<keyword evidence="2" id="KW-1185">Reference proteome</keyword>